<name>A0A4V4NDX8_9PEZI</name>
<evidence type="ECO:0008006" key="5">
    <source>
        <dbReference type="Google" id="ProtNLM"/>
    </source>
</evidence>
<feature type="transmembrane region" description="Helical" evidence="2">
    <location>
        <begin position="26"/>
        <end position="49"/>
    </location>
</feature>
<accession>A0A4V4NDX8</accession>
<keyword evidence="2" id="KW-0472">Membrane</keyword>
<protein>
    <recommendedName>
        <fullName evidence="5">RGS domain-containing protein</fullName>
    </recommendedName>
</protein>
<evidence type="ECO:0000256" key="2">
    <source>
        <dbReference type="SAM" id="Phobius"/>
    </source>
</evidence>
<evidence type="ECO:0000313" key="4">
    <source>
        <dbReference type="Proteomes" id="UP000305883"/>
    </source>
</evidence>
<dbReference type="EMBL" id="MWPZ01000001">
    <property type="protein sequence ID" value="TID06622.1"/>
    <property type="molecule type" value="Genomic_DNA"/>
</dbReference>
<dbReference type="AlphaFoldDB" id="A0A4V4NDX8"/>
<feature type="transmembrane region" description="Helical" evidence="2">
    <location>
        <begin position="94"/>
        <end position="116"/>
    </location>
</feature>
<organism evidence="3 4">
    <name type="scientific">Colletotrichum higginsianum</name>
    <dbReference type="NCBI Taxonomy" id="80884"/>
    <lineage>
        <taxon>Eukaryota</taxon>
        <taxon>Fungi</taxon>
        <taxon>Dikarya</taxon>
        <taxon>Ascomycota</taxon>
        <taxon>Pezizomycotina</taxon>
        <taxon>Sordariomycetes</taxon>
        <taxon>Hypocreomycetidae</taxon>
        <taxon>Glomerellales</taxon>
        <taxon>Glomerellaceae</taxon>
        <taxon>Colletotrichum</taxon>
        <taxon>Colletotrichum destructivum species complex</taxon>
    </lineage>
</organism>
<keyword evidence="2" id="KW-1133">Transmembrane helix</keyword>
<feature type="transmembrane region" description="Helical" evidence="2">
    <location>
        <begin position="187"/>
        <end position="208"/>
    </location>
</feature>
<dbReference type="Gene3D" id="1.10.167.10">
    <property type="entry name" value="Regulator of G-protein Signalling 4, domain 2"/>
    <property type="match status" value="1"/>
</dbReference>
<feature type="transmembrane region" description="Helical" evidence="2">
    <location>
        <begin position="61"/>
        <end position="82"/>
    </location>
</feature>
<reference evidence="3 4" key="1">
    <citation type="journal article" date="2019" name="Genome Biol. Evol.">
        <title>Genomic Plasticity Mediated by Transposable Elements in the Plant Pathogenic Fungus Colletotrichum higginsianum.</title>
        <authorList>
            <person name="Tsushima A."/>
            <person name="Gan P."/>
            <person name="Kumakura N."/>
            <person name="Narusaka M."/>
            <person name="Takano Y."/>
            <person name="Narusaka Y."/>
            <person name="Shirasu K."/>
        </authorList>
    </citation>
    <scope>NUCLEOTIDE SEQUENCE [LARGE SCALE GENOMIC DNA]</scope>
    <source>
        <strain evidence="3 4">MAFF305635-RFP</strain>
    </source>
</reference>
<dbReference type="InterPro" id="IPR044926">
    <property type="entry name" value="RGS_subdomain_2"/>
</dbReference>
<feature type="transmembrane region" description="Helical" evidence="2">
    <location>
        <begin position="271"/>
        <end position="295"/>
    </location>
</feature>
<gene>
    <name evidence="3" type="ORF">CH35J_001042</name>
</gene>
<comment type="caution">
    <text evidence="3">The sequence shown here is derived from an EMBL/GenBank/DDBJ whole genome shotgun (WGS) entry which is preliminary data.</text>
</comment>
<dbReference type="SUPFAM" id="SSF48097">
    <property type="entry name" value="Regulator of G-protein signaling, RGS"/>
    <property type="match status" value="1"/>
</dbReference>
<evidence type="ECO:0000256" key="1">
    <source>
        <dbReference type="SAM" id="MobiDB-lite"/>
    </source>
</evidence>
<sequence length="640" mass="70922">METGTETAPTAPTGAPAPAFNTEPAAVFWLVWAGVWTATVLCGMAFLFVNRHMPFLRIRGLALSFGAVTMLHLYWMSVQIGLSVGQFVPDGAEFWVMGLYLPFGIALFHASNSRFLHVAKAQRRYADKPPPPCGACLPPSLSLSPSPSTSPSSSKPLHSPAAACSCGLRDSRSLAARFRRLDYTTKMLTVVCTGMVVQVLLTVAMYLASRKYHPWFGIPGTEVKGTPTQQKVEMGRGWEWWPSVLWQFVWAWMVAPVILWKSRGIRDTQGWRLQTIACCLASLHATPMWLVALYVPEMAPVNRYFIPPQWICLSILFIEIFAIFIPCWQVVRHKSLQQETLESIAVWEAKNRNRNDDDGGGHGSDSFITDSTKVGSRASVVWQSLVELEKNTSQADSVYTMSALEYVLDKNPEPLRKFSALRDFSGENIAFLSAVGEWKASIPQGPGVGRQRSPELARDRFNRALRIYTEFVSPYHAEFQINIASQDLKRLQGVFDHAARIMYGGRTERFTDPVVPFEDAMWSPAAAAAEEGSDQEETGGAASAAMLRWNGSADPIADRVQYWGEIPEAFNAAVFDDAEASIKYLVLTNTWPKFVKERRTSLGSEDSGETAETDHSASTSTSTSALSRVARYFRGIKAAT</sequence>
<proteinExistence type="predicted"/>
<dbReference type="Proteomes" id="UP000305883">
    <property type="component" value="Unassembled WGS sequence"/>
</dbReference>
<dbReference type="OrthoDB" id="5313079at2759"/>
<keyword evidence="2" id="KW-0812">Transmembrane</keyword>
<feature type="region of interest" description="Disordered" evidence="1">
    <location>
        <begin position="601"/>
        <end position="622"/>
    </location>
</feature>
<evidence type="ECO:0000313" key="3">
    <source>
        <dbReference type="EMBL" id="TID06622.1"/>
    </source>
</evidence>
<feature type="transmembrane region" description="Helical" evidence="2">
    <location>
        <begin position="307"/>
        <end position="328"/>
    </location>
</feature>
<dbReference type="InterPro" id="IPR036305">
    <property type="entry name" value="RGS_sf"/>
</dbReference>
<feature type="transmembrane region" description="Helical" evidence="2">
    <location>
        <begin position="240"/>
        <end position="259"/>
    </location>
</feature>